<evidence type="ECO:0000313" key="4">
    <source>
        <dbReference type="Proteomes" id="UP000332933"/>
    </source>
</evidence>
<dbReference type="EMBL" id="VJMH01005138">
    <property type="protein sequence ID" value="KAF0700081.1"/>
    <property type="molecule type" value="Genomic_DNA"/>
</dbReference>
<reference evidence="3 4" key="1">
    <citation type="submission" date="2019-03" db="EMBL/GenBank/DDBJ databases">
        <authorList>
            <person name="Gaulin E."/>
            <person name="Dumas B."/>
        </authorList>
    </citation>
    <scope>NUCLEOTIDE SEQUENCE [LARGE SCALE GENOMIC DNA]</scope>
    <source>
        <strain evidence="3">CBS 568.67</strain>
    </source>
</reference>
<organism evidence="3 4">
    <name type="scientific">Aphanomyces stellatus</name>
    <dbReference type="NCBI Taxonomy" id="120398"/>
    <lineage>
        <taxon>Eukaryota</taxon>
        <taxon>Sar</taxon>
        <taxon>Stramenopiles</taxon>
        <taxon>Oomycota</taxon>
        <taxon>Saprolegniomycetes</taxon>
        <taxon>Saprolegniales</taxon>
        <taxon>Verrucalvaceae</taxon>
        <taxon>Aphanomyces</taxon>
    </lineage>
</organism>
<reference evidence="2" key="2">
    <citation type="submission" date="2019-06" db="EMBL/GenBank/DDBJ databases">
        <title>Genomics analysis of Aphanomyces spp. identifies a new class of oomycete effector associated with host adaptation.</title>
        <authorList>
            <person name="Gaulin E."/>
        </authorList>
    </citation>
    <scope>NUCLEOTIDE SEQUENCE</scope>
    <source>
        <strain evidence="2">CBS 578.67</strain>
    </source>
</reference>
<dbReference type="OrthoDB" id="79001at2759"/>
<keyword evidence="4" id="KW-1185">Reference proteome</keyword>
<accession>A0A485KN06</accession>
<evidence type="ECO:0000313" key="2">
    <source>
        <dbReference type="EMBL" id="KAF0700081.1"/>
    </source>
</evidence>
<name>A0A485KN06_9STRA</name>
<proteinExistence type="predicted"/>
<protein>
    <submittedName>
        <fullName evidence="3">Aste57867_9360 protein</fullName>
    </submittedName>
</protein>
<feature type="compositionally biased region" description="Polar residues" evidence="1">
    <location>
        <begin position="34"/>
        <end position="43"/>
    </location>
</feature>
<evidence type="ECO:0000313" key="3">
    <source>
        <dbReference type="EMBL" id="VFT86241.1"/>
    </source>
</evidence>
<sequence>MVGFGRKKSNPTPFFGDAAGKVDGSSLLDGDGEPTTTGLNNNNYDKKAKRVVNPDSIHDDPTLVSAEPKKRSWFGFRKK</sequence>
<dbReference type="Proteomes" id="UP000332933">
    <property type="component" value="Unassembled WGS sequence"/>
</dbReference>
<feature type="region of interest" description="Disordered" evidence="1">
    <location>
        <begin position="1"/>
        <end position="64"/>
    </location>
</feature>
<dbReference type="AlphaFoldDB" id="A0A485KN06"/>
<evidence type="ECO:0000256" key="1">
    <source>
        <dbReference type="SAM" id="MobiDB-lite"/>
    </source>
</evidence>
<gene>
    <name evidence="3" type="primary">Aste57867_9360</name>
    <name evidence="2" type="ORF">As57867_009324</name>
    <name evidence="3" type="ORF">ASTE57867_9360</name>
</gene>
<dbReference type="EMBL" id="CAADRA010005159">
    <property type="protein sequence ID" value="VFT86241.1"/>
    <property type="molecule type" value="Genomic_DNA"/>
</dbReference>